<dbReference type="EMBL" id="MU004183">
    <property type="protein sequence ID" value="KAF2500270.1"/>
    <property type="molecule type" value="Genomic_DNA"/>
</dbReference>
<dbReference type="PANTHER" id="PTHR37017:SF11">
    <property type="entry name" value="ESTERASE_LIPASE_THIOESTERASE DOMAIN-CONTAINING PROTEIN"/>
    <property type="match status" value="1"/>
</dbReference>
<accession>A0A6A6R8U9</accession>
<evidence type="ECO:0000259" key="1">
    <source>
        <dbReference type="Pfam" id="PF12697"/>
    </source>
</evidence>
<dbReference type="SUPFAM" id="SSF53474">
    <property type="entry name" value="alpha/beta-Hydrolases"/>
    <property type="match status" value="1"/>
</dbReference>
<reference evidence="2" key="1">
    <citation type="journal article" date="2020" name="Stud. Mycol.">
        <title>101 Dothideomycetes genomes: a test case for predicting lifestyles and emergence of pathogens.</title>
        <authorList>
            <person name="Haridas S."/>
            <person name="Albert R."/>
            <person name="Binder M."/>
            <person name="Bloem J."/>
            <person name="Labutti K."/>
            <person name="Salamov A."/>
            <person name="Andreopoulos B."/>
            <person name="Baker S."/>
            <person name="Barry K."/>
            <person name="Bills G."/>
            <person name="Bluhm B."/>
            <person name="Cannon C."/>
            <person name="Castanera R."/>
            <person name="Culley D."/>
            <person name="Daum C."/>
            <person name="Ezra D."/>
            <person name="Gonzalez J."/>
            <person name="Henrissat B."/>
            <person name="Kuo A."/>
            <person name="Liang C."/>
            <person name="Lipzen A."/>
            <person name="Lutzoni F."/>
            <person name="Magnuson J."/>
            <person name="Mondo S."/>
            <person name="Nolan M."/>
            <person name="Ohm R."/>
            <person name="Pangilinan J."/>
            <person name="Park H.-J."/>
            <person name="Ramirez L."/>
            <person name="Alfaro M."/>
            <person name="Sun H."/>
            <person name="Tritt A."/>
            <person name="Yoshinaga Y."/>
            <person name="Zwiers L.-H."/>
            <person name="Turgeon B."/>
            <person name="Goodwin S."/>
            <person name="Spatafora J."/>
            <person name="Crous P."/>
            <person name="Grigoriev I."/>
        </authorList>
    </citation>
    <scope>NUCLEOTIDE SEQUENCE</scope>
    <source>
        <strain evidence="2">CBS 269.34</strain>
    </source>
</reference>
<keyword evidence="2" id="KW-0378">Hydrolase</keyword>
<evidence type="ECO:0000313" key="3">
    <source>
        <dbReference type="Proteomes" id="UP000799750"/>
    </source>
</evidence>
<dbReference type="Gene3D" id="3.40.50.1820">
    <property type="entry name" value="alpha/beta hydrolase"/>
    <property type="match status" value="1"/>
</dbReference>
<organism evidence="2 3">
    <name type="scientific">Lophium mytilinum</name>
    <dbReference type="NCBI Taxonomy" id="390894"/>
    <lineage>
        <taxon>Eukaryota</taxon>
        <taxon>Fungi</taxon>
        <taxon>Dikarya</taxon>
        <taxon>Ascomycota</taxon>
        <taxon>Pezizomycotina</taxon>
        <taxon>Dothideomycetes</taxon>
        <taxon>Pleosporomycetidae</taxon>
        <taxon>Mytilinidiales</taxon>
        <taxon>Mytilinidiaceae</taxon>
        <taxon>Lophium</taxon>
    </lineage>
</organism>
<dbReference type="GO" id="GO:0016787">
    <property type="term" value="F:hydrolase activity"/>
    <property type="evidence" value="ECO:0007669"/>
    <property type="project" value="UniProtKB-KW"/>
</dbReference>
<dbReference type="InterPro" id="IPR052897">
    <property type="entry name" value="Sec-Metab_Biosynth_Hydrolase"/>
</dbReference>
<name>A0A6A6R8U9_9PEZI</name>
<proteinExistence type="predicted"/>
<evidence type="ECO:0000313" key="2">
    <source>
        <dbReference type="EMBL" id="KAF2500270.1"/>
    </source>
</evidence>
<protein>
    <submittedName>
        <fullName evidence="2">Alpha/beta-hydrolase</fullName>
    </submittedName>
</protein>
<dbReference type="Pfam" id="PF12697">
    <property type="entry name" value="Abhydrolase_6"/>
    <property type="match status" value="1"/>
</dbReference>
<dbReference type="InterPro" id="IPR000073">
    <property type="entry name" value="AB_hydrolase_1"/>
</dbReference>
<feature type="domain" description="AB hydrolase-1" evidence="1">
    <location>
        <begin position="8"/>
        <end position="279"/>
    </location>
</feature>
<dbReference type="AlphaFoldDB" id="A0A6A6R8U9"/>
<dbReference type="Proteomes" id="UP000799750">
    <property type="component" value="Unassembled WGS sequence"/>
</dbReference>
<sequence>MTTTKPSIVLIPGAWHLPIIYSAVEALLREVGYTDTCAIQLPSLGGEPPCAERESDITLIRSTVTERLQQGKDVVVVAHSYACIPAGEAVRGLPSKIRADDDATTEGSFAQMTHQATQGIGMQTTTSTATDVNLSLGASIENPVTSPTGHVLALVFLAGLLDPIEQYAPWSRPDEPYVRLSPDVSEVKNLFYNDLDAEAQDYWYEKLAAHHSYGALTTPCTYVPWQGDFKCVYVASEDDQAVPLAVQLAICGQEGAVINVVKRKAGHSLMLSQPKTVVDIIERVVAGQEIEKGGDEGEGVEGKGTDA</sequence>
<dbReference type="InterPro" id="IPR029058">
    <property type="entry name" value="AB_hydrolase_fold"/>
</dbReference>
<keyword evidence="3" id="KW-1185">Reference proteome</keyword>
<dbReference type="OrthoDB" id="408373at2759"/>
<gene>
    <name evidence="2" type="ORF">BU16DRAFT_578265</name>
</gene>
<dbReference type="PANTHER" id="PTHR37017">
    <property type="entry name" value="AB HYDROLASE-1 DOMAIN-CONTAINING PROTEIN-RELATED"/>
    <property type="match status" value="1"/>
</dbReference>